<dbReference type="EMBL" id="WXEX01000029">
    <property type="protein sequence ID" value="MZP44678.1"/>
    <property type="molecule type" value="Genomic_DNA"/>
</dbReference>
<evidence type="ECO:0000313" key="2">
    <source>
        <dbReference type="Proteomes" id="UP000471031"/>
    </source>
</evidence>
<name>A0A845LET1_HELGE</name>
<comment type="caution">
    <text evidence="1">The sequence shown here is derived from an EMBL/GenBank/DDBJ whole genome shotgun (WGS) entry which is preliminary data.</text>
</comment>
<dbReference type="Proteomes" id="UP000471031">
    <property type="component" value="Unassembled WGS sequence"/>
</dbReference>
<keyword evidence="2" id="KW-1185">Reference proteome</keyword>
<sequence length="468" mass="51724">MKQHLSILQETILLNEEDIQSLKRYIQGKFPHASSRERALVLSDAVHRALDGKIPLFPQATRMQIRRKLMEDAVTRTSFVIDAGDVFWVCLNEALPFEQTIDALWLWFNRELAIDLSRRELWSLACSIREKISRENLSNFEGLLHSLTGTDGSADSSGNRTASNRNAPVSAAAVTTTATSSGLSTPVVASSWAVTPASVSVQVPTVTVAAAKAPNSATGSPPLAAPPSAVLSPLKIASSGDRTSLQKARRLSQPVQEKWKWTPYVAACLVMIVLSLSIHFRSIPSGVDTALPGVASAGEKAEAVTPTIQMAPELTPEQERGGNELPPSLRYCAVREDELRQWLDQRDSLLAEEPYFSVILQTAKEYDIHPLFLFAITGQEQGFVPRTEKEARRIANNPFNVYRSWRKYNTHIRDAAEIAAVTIVSLSKDRPEGVDPVAWLNKQYSEDKQWHKGVKSLFSALMREVGEK</sequence>
<organism evidence="1 2">
    <name type="scientific">Heliomicrobium gestii</name>
    <name type="common">Heliobacterium gestii</name>
    <dbReference type="NCBI Taxonomy" id="2699"/>
    <lineage>
        <taxon>Bacteria</taxon>
        <taxon>Bacillati</taxon>
        <taxon>Bacillota</taxon>
        <taxon>Clostridia</taxon>
        <taxon>Eubacteriales</taxon>
        <taxon>Heliobacteriaceae</taxon>
        <taxon>Heliomicrobium</taxon>
    </lineage>
</organism>
<gene>
    <name evidence="1" type="ORF">GTO89_16815</name>
</gene>
<evidence type="ECO:0000313" key="1">
    <source>
        <dbReference type="EMBL" id="MZP44678.1"/>
    </source>
</evidence>
<dbReference type="OrthoDB" id="9805070at2"/>
<dbReference type="RefSeq" id="WP_161263246.1">
    <property type="nucleotide sequence ID" value="NZ_JAFBDC010000029.1"/>
</dbReference>
<proteinExistence type="predicted"/>
<reference evidence="1 2" key="1">
    <citation type="submission" date="2020-01" db="EMBL/GenBank/DDBJ databases">
        <title>Whole genome sequence of Heliobacterium gestii DSM 11169.</title>
        <authorList>
            <person name="Kyndt J.A."/>
            <person name="Meyer T.E."/>
        </authorList>
    </citation>
    <scope>NUCLEOTIDE SEQUENCE [LARGE SCALE GENOMIC DNA]</scope>
    <source>
        <strain evidence="1 2">DSM 11169</strain>
    </source>
</reference>
<accession>A0A845LET1</accession>
<dbReference type="AlphaFoldDB" id="A0A845LET1"/>
<protein>
    <submittedName>
        <fullName evidence="1">Uncharacterized protein</fullName>
    </submittedName>
</protein>